<gene>
    <name evidence="3" type="ORF">ElyMa_000754700</name>
</gene>
<keyword evidence="4" id="KW-1185">Reference proteome</keyword>
<feature type="region of interest" description="Disordered" evidence="2">
    <location>
        <begin position="1384"/>
        <end position="1403"/>
    </location>
</feature>
<proteinExistence type="predicted"/>
<feature type="compositionally biased region" description="Polar residues" evidence="2">
    <location>
        <begin position="1177"/>
        <end position="1201"/>
    </location>
</feature>
<feature type="compositionally biased region" description="Polar residues" evidence="2">
    <location>
        <begin position="104"/>
        <end position="122"/>
    </location>
</feature>
<evidence type="ECO:0000256" key="2">
    <source>
        <dbReference type="SAM" id="MobiDB-lite"/>
    </source>
</evidence>
<feature type="region of interest" description="Disordered" evidence="2">
    <location>
        <begin position="1"/>
        <end position="124"/>
    </location>
</feature>
<feature type="region of interest" description="Disordered" evidence="2">
    <location>
        <begin position="1626"/>
        <end position="1646"/>
    </location>
</feature>
<name>A0AAV4GPL0_9GAST</name>
<evidence type="ECO:0000313" key="3">
    <source>
        <dbReference type="EMBL" id="GFR87762.1"/>
    </source>
</evidence>
<feature type="region of interest" description="Disordered" evidence="2">
    <location>
        <begin position="1094"/>
        <end position="1127"/>
    </location>
</feature>
<feature type="compositionally biased region" description="Polar residues" evidence="2">
    <location>
        <begin position="285"/>
        <end position="295"/>
    </location>
</feature>
<organism evidence="3 4">
    <name type="scientific">Elysia marginata</name>
    <dbReference type="NCBI Taxonomy" id="1093978"/>
    <lineage>
        <taxon>Eukaryota</taxon>
        <taxon>Metazoa</taxon>
        <taxon>Spiralia</taxon>
        <taxon>Lophotrochozoa</taxon>
        <taxon>Mollusca</taxon>
        <taxon>Gastropoda</taxon>
        <taxon>Heterobranchia</taxon>
        <taxon>Euthyneura</taxon>
        <taxon>Panpulmonata</taxon>
        <taxon>Sacoglossa</taxon>
        <taxon>Placobranchoidea</taxon>
        <taxon>Plakobranchidae</taxon>
        <taxon>Elysia</taxon>
    </lineage>
</organism>
<keyword evidence="1" id="KW-0175">Coiled coil</keyword>
<feature type="compositionally biased region" description="Low complexity" evidence="2">
    <location>
        <begin position="1115"/>
        <end position="1124"/>
    </location>
</feature>
<dbReference type="Proteomes" id="UP000762676">
    <property type="component" value="Unassembled WGS sequence"/>
</dbReference>
<feature type="compositionally biased region" description="Polar residues" evidence="2">
    <location>
        <begin position="320"/>
        <end position="329"/>
    </location>
</feature>
<feature type="region of interest" description="Disordered" evidence="2">
    <location>
        <begin position="285"/>
        <end position="329"/>
    </location>
</feature>
<feature type="compositionally biased region" description="Polar residues" evidence="2">
    <location>
        <begin position="1094"/>
        <end position="1107"/>
    </location>
</feature>
<accession>A0AAV4GPL0</accession>
<reference evidence="3 4" key="1">
    <citation type="journal article" date="2021" name="Elife">
        <title>Chloroplast acquisition without the gene transfer in kleptoplastic sea slugs, Plakobranchus ocellatus.</title>
        <authorList>
            <person name="Maeda T."/>
            <person name="Takahashi S."/>
            <person name="Yoshida T."/>
            <person name="Shimamura S."/>
            <person name="Takaki Y."/>
            <person name="Nagai Y."/>
            <person name="Toyoda A."/>
            <person name="Suzuki Y."/>
            <person name="Arimoto A."/>
            <person name="Ishii H."/>
            <person name="Satoh N."/>
            <person name="Nishiyama T."/>
            <person name="Hasebe M."/>
            <person name="Maruyama T."/>
            <person name="Minagawa J."/>
            <person name="Obokata J."/>
            <person name="Shigenobu S."/>
        </authorList>
    </citation>
    <scope>NUCLEOTIDE SEQUENCE [LARGE SCALE GENOMIC DNA]</scope>
</reference>
<evidence type="ECO:0000256" key="1">
    <source>
        <dbReference type="SAM" id="Coils"/>
    </source>
</evidence>
<feature type="compositionally biased region" description="Basic and acidic residues" evidence="2">
    <location>
        <begin position="52"/>
        <end position="61"/>
    </location>
</feature>
<protein>
    <submittedName>
        <fullName evidence="3">Uncharacterized protein</fullName>
    </submittedName>
</protein>
<feature type="region of interest" description="Disordered" evidence="2">
    <location>
        <begin position="1172"/>
        <end position="1241"/>
    </location>
</feature>
<evidence type="ECO:0000313" key="4">
    <source>
        <dbReference type="Proteomes" id="UP000762676"/>
    </source>
</evidence>
<dbReference type="EMBL" id="BMAT01001535">
    <property type="protein sequence ID" value="GFR87762.1"/>
    <property type="molecule type" value="Genomic_DNA"/>
</dbReference>
<sequence length="1646" mass="179639">MEHASAGKVDNIEAEAAPDSACPPPQCGDNKQGGAKEDFPTCHKVTGSQSSIDHDKTDTKRNAGHRSKSFLEEPVRSKAASFMQTKHGDTSNRSTHGSHGDGITQDSLASKGSPANENINRSGDQHKIFEVENSDIFTPTSAGSSQKLFDSEVTFADLVRVRTASSTKPEPNKAHVGNVLLSTPHAGTLVSNYLNSYRCYLAHLRHSGAVGPGLGDRAKPQPSTLSNVPLVLPLSRMTPVFTDDSHNDPEFIDLLKKTTTESIRNLWPCRGKTNIFSKAEYSSSAVDDPSKSQVSIEPVSTEKADTLSNSDLADVDETDGCSQRQDNYSTHFSDKDDANVSLCQNTLQDICQLLGADNVPTETLRDFGFDVTFSGETGELIYDLDHTDGPHKKDISPRVKPNKEMVKTLTDNVQSFSNSVPSCQIQTNSNCWSDVAQDSDCDSKLSHYKSSHLNKLLQLQLQQKLAHQQQLQRQLIHQQRHQQQQLQQQQQQNQIYSDQQLFQQFQGEKLSHEGVLQQYQHLEQSQQQQQQQQQQHQNQQQQEHQLDALKLEKKQFSAEAKPWYQITTDGSHRTSITKAVLNTSTQLTTVHASKVDADATLPAGIGGFDRTKKKPVSGQRFYTGADMAGFPQSGSATITSQQSVDTPSQLRTLKASYACLDPHQSNSVLPTDQLFDSLREESSVKLSKDLSGDQPFSAEPFGEVGLTLTSEDSNASCRKSWPNLNHHGVSVISANDGSNGKHNVPETRWGRNTETSVQERLKRAYARTLTGDFNHAGAWTTGFSTDRSQQLGSFKSGHDETFGSGLDSQGLTFHDQNMFYDSLDSSLGVGGVLGFAKSNNAWPQLEEASGTFDGFEYSTDDCHGRSQGLTSLDQSSRLSRLYQWRTEPDTLRGPGCELSAAPTSCSGALVTTSQADRDFSWNASSVAPQLDQPESFHNEAACRSMQSSAMGDMSSLFADRDSSVEFDRKLQAGGMEAGGPAVFENFRCSGPDMSRGGIFQQQTLTSKHQQQHPWANNGTQSDTINMKTAGNPSLSYDPFLSHSMQVLNNKILSAQNATCMENETEARSTSGPDNNLVCLNHDFGVTANVSSNDHVGSDSLTMSHQTMSSQHHQKLQQQQQHSKQNSAVPLSDQLEKTYLHDGLVSKPWHELANDDQSASDIQSSVNRNKQIGRHLGQQESTTTYTTQAQGKDKCSNNNSDGTALKDQGRQVTSHRPRLILGANNMQTQKRETTQTDNLEESNRRLREMLGLSHNADAMGKPAGKSLHLQENVVSQAQLSSGMIVNSAVPAHLMTNASMNGSGTRLQIPNASMQSTQAINPQMYCVPNILMPPPQAQTQTPNTSRPSGMVLSSMASSARFPGMIRLPYVDMSRVVYIQQMPVNVSSSQSTNNNHNNSTSSNPHVNVSNIITINTDKDFSNSGLPDKPARLVRQNMNKNKPTFFKVRSGSEEYSVPILGMRTSVDDRGCTRQIKPRTNPWDQDLDQDFNSSLLSKAKAVEQVAGLPNIPTVAECVGATGEQSKSAGLGPVMGAVAATTGAGSAGATTGADPNLQMATFMQWPASADMHPEMLDMLPVRRAGPEDCGMGGRVCWPDMEFMLTSRDQLQNARRSNKPMGSNKANLISIIPRGASVDSQGNGAGQKDLDLS</sequence>
<comment type="caution">
    <text evidence="3">The sequence shown here is derived from an EMBL/GenBank/DDBJ whole genome shotgun (WGS) entry which is preliminary data.</text>
</comment>
<feature type="coiled-coil region" evidence="1">
    <location>
        <begin position="519"/>
        <end position="559"/>
    </location>
</feature>